<name>A0A6A5EH01_PERFL</name>
<dbReference type="GO" id="GO:0045944">
    <property type="term" value="P:positive regulation of transcription by RNA polymerase II"/>
    <property type="evidence" value="ECO:0007669"/>
    <property type="project" value="UniProtKB-ARBA"/>
</dbReference>
<keyword evidence="4 9" id="KW-0805">Transcription regulation</keyword>
<evidence type="ECO:0000313" key="13">
    <source>
        <dbReference type="Proteomes" id="UP000465112"/>
    </source>
</evidence>
<dbReference type="AlphaFoldDB" id="A0A6A5EH01"/>
<keyword evidence="6 9" id="KW-0804">Transcription</keyword>
<dbReference type="InterPro" id="IPR019680">
    <property type="entry name" value="Mediator_Med1"/>
</dbReference>
<feature type="domain" description="Mediator complex subunit Med1" evidence="11">
    <location>
        <begin position="66"/>
        <end position="422"/>
    </location>
</feature>
<evidence type="ECO:0000259" key="11">
    <source>
        <dbReference type="Pfam" id="PF10744"/>
    </source>
</evidence>
<evidence type="ECO:0000256" key="7">
    <source>
        <dbReference type="ARBA" id="ARBA00023242"/>
    </source>
</evidence>
<proteinExistence type="inferred from homology"/>
<dbReference type="Pfam" id="PF10744">
    <property type="entry name" value="Med1"/>
    <property type="match status" value="1"/>
</dbReference>
<comment type="caution">
    <text evidence="12">The sequence shown here is derived from an EMBL/GenBank/DDBJ whole genome shotgun (WGS) entry which is preliminary data.</text>
</comment>
<comment type="similarity">
    <text evidence="2 9">Belongs to the Mediator complex subunit 1 family.</text>
</comment>
<protein>
    <recommendedName>
        <fullName evidence="3 9">Mediator of RNA polymerase II transcription subunit 1</fullName>
    </recommendedName>
    <alternativeName>
        <fullName evidence="8 9">Mediator complex subunit 1</fullName>
    </alternativeName>
</protein>
<dbReference type="GO" id="GO:0042809">
    <property type="term" value="F:nuclear vitamin D receptor binding"/>
    <property type="evidence" value="ECO:0007669"/>
    <property type="project" value="TreeGrafter"/>
</dbReference>
<comment type="subcellular location">
    <subcellularLocation>
        <location evidence="1 9">Nucleus</location>
    </subcellularLocation>
</comment>
<evidence type="ECO:0000256" key="2">
    <source>
        <dbReference type="ARBA" id="ARBA00006210"/>
    </source>
</evidence>
<evidence type="ECO:0000256" key="8">
    <source>
        <dbReference type="ARBA" id="ARBA00031254"/>
    </source>
</evidence>
<evidence type="ECO:0000313" key="12">
    <source>
        <dbReference type="EMBL" id="KAF1373192.1"/>
    </source>
</evidence>
<evidence type="ECO:0000256" key="1">
    <source>
        <dbReference type="ARBA" id="ARBA00004123"/>
    </source>
</evidence>
<evidence type="ECO:0000256" key="10">
    <source>
        <dbReference type="SAM" id="MobiDB-lite"/>
    </source>
</evidence>
<dbReference type="Proteomes" id="UP000465112">
    <property type="component" value="Chromosome 22"/>
</dbReference>
<evidence type="ECO:0000256" key="4">
    <source>
        <dbReference type="ARBA" id="ARBA00023015"/>
    </source>
</evidence>
<dbReference type="PANTHER" id="PTHR12881:SF4">
    <property type="entry name" value="MEDIATOR OF RNA POLYMERASE II TRANSCRIPTION SUBUNIT 1"/>
    <property type="match status" value="1"/>
</dbReference>
<evidence type="ECO:0000256" key="5">
    <source>
        <dbReference type="ARBA" id="ARBA00023159"/>
    </source>
</evidence>
<reference evidence="12 13" key="1">
    <citation type="submission" date="2019-06" db="EMBL/GenBank/DDBJ databases">
        <title>A chromosome-scale genome assembly of the European perch, Perca fluviatilis.</title>
        <authorList>
            <person name="Roques C."/>
            <person name="Zahm M."/>
            <person name="Cabau C."/>
            <person name="Klopp C."/>
            <person name="Bouchez O."/>
            <person name="Donnadieu C."/>
            <person name="Kuhl H."/>
            <person name="Gislard M."/>
            <person name="Guendouz S."/>
            <person name="Journot L."/>
            <person name="Haffray P."/>
            <person name="Bestin A."/>
            <person name="Morvezen R."/>
            <person name="Feron R."/>
            <person name="Wen M."/>
            <person name="Jouanno E."/>
            <person name="Herpin A."/>
            <person name="Schartl M."/>
            <person name="Postlethwait J."/>
            <person name="Schaerlinger B."/>
            <person name="Chardard D."/>
            <person name="Lecocq T."/>
            <person name="Poncet C."/>
            <person name="Jaffrelo L."/>
            <person name="Lampietro C."/>
            <person name="Guiguen Y."/>
        </authorList>
    </citation>
    <scope>NUCLEOTIDE SEQUENCE [LARGE SCALE GENOMIC DNA]</scope>
    <source>
        <tissue evidence="12">Blood</tissue>
    </source>
</reference>
<keyword evidence="7 9" id="KW-0539">Nucleus</keyword>
<feature type="compositionally biased region" description="Polar residues" evidence="10">
    <location>
        <begin position="534"/>
        <end position="545"/>
    </location>
</feature>
<dbReference type="EMBL" id="VHII01000022">
    <property type="protein sequence ID" value="KAF1373192.1"/>
    <property type="molecule type" value="Genomic_DNA"/>
</dbReference>
<dbReference type="GO" id="GO:0046966">
    <property type="term" value="F:nuclear thyroid hormone receptor binding"/>
    <property type="evidence" value="ECO:0007669"/>
    <property type="project" value="TreeGrafter"/>
</dbReference>
<dbReference type="PANTHER" id="PTHR12881">
    <property type="entry name" value="MEDIATOR OF RNA POLYMERASE II TRANSCRIPTION SUBUNIT 1"/>
    <property type="match status" value="1"/>
</dbReference>
<dbReference type="GO" id="GO:0016592">
    <property type="term" value="C:mediator complex"/>
    <property type="evidence" value="ECO:0007669"/>
    <property type="project" value="InterPro"/>
</dbReference>
<gene>
    <name evidence="12" type="ORF">PFLUV_G00257810</name>
</gene>
<accession>A0A6A5EH01</accession>
<sequence length="612" mass="66966">MLFRFVVETLCQISKSDFQEPVMKSIISGLHLKFAEKTWNETFQLVRRCMDKPKDESKPCQPLARSLERLQEVVTVSSMNTMRSRLEMIAKQQGMGFHITEATCYLTADLFYLEVVLLPCGGAKEVKVAPHGGFPVPSESLLQPLRSKHFAEFSGKLAGLYTQYNIPGDNESKLKLFASLQCLGKDLQQISHLQRLPKDSDPQADMINNGRIGCLIAGKEDSPMKIQFFIPPTDGMKTSDLQMTDTEMVVQAAQVTVGASDVTHMLQMASVIPQPPQLDAHGYPVFLTLSEAPHEALPACFLLKLQPAIPMMLSFVKKLSHITDVAIPDVDLQWAPLPKLLMRRSRANSNGETLDEQDIIFTVPLPGGVMHSYILPGDAWEVPALRGTVVDSVPFTHPARVPALLDLLRHQCAINTLLRSCITSQCAGTDSACDLHFEVLPESETSFSVTFHRPDADSLAVLLVNVSGLHQITCTLFGAGIGDASLDEYLSTVMKRFMSIPVTLRTLYSKLEKITPAPLSPSRPATTEAENDHSAPSSTAVNDTNGALTTLSQSAAVPECSFSVSGSSVDKSELSELLPEINTSPAVNPYPFDPVGVYSHWMTNSGQLSELI</sequence>
<feature type="region of interest" description="Disordered" evidence="10">
    <location>
        <begin position="518"/>
        <end position="545"/>
    </location>
</feature>
<evidence type="ECO:0000256" key="9">
    <source>
        <dbReference type="RuleBase" id="RU364059"/>
    </source>
</evidence>
<dbReference type="GO" id="GO:0097067">
    <property type="term" value="P:cellular response to thyroid hormone stimulus"/>
    <property type="evidence" value="ECO:0007669"/>
    <property type="project" value="TreeGrafter"/>
</dbReference>
<dbReference type="GO" id="GO:0042974">
    <property type="term" value="F:nuclear retinoic acid receptor binding"/>
    <property type="evidence" value="ECO:0007669"/>
    <property type="project" value="TreeGrafter"/>
</dbReference>
<dbReference type="InterPro" id="IPR051999">
    <property type="entry name" value="Mediator_complex_subunit_1"/>
</dbReference>
<keyword evidence="13" id="KW-1185">Reference proteome</keyword>
<keyword evidence="5 9" id="KW-0010">Activator</keyword>
<dbReference type="GO" id="GO:0003712">
    <property type="term" value="F:transcription coregulator activity"/>
    <property type="evidence" value="ECO:0007669"/>
    <property type="project" value="InterPro"/>
</dbReference>
<organism evidence="12 13">
    <name type="scientific">Perca fluviatilis</name>
    <name type="common">European perch</name>
    <dbReference type="NCBI Taxonomy" id="8168"/>
    <lineage>
        <taxon>Eukaryota</taxon>
        <taxon>Metazoa</taxon>
        <taxon>Chordata</taxon>
        <taxon>Craniata</taxon>
        <taxon>Vertebrata</taxon>
        <taxon>Euteleostomi</taxon>
        <taxon>Actinopterygii</taxon>
        <taxon>Neopterygii</taxon>
        <taxon>Teleostei</taxon>
        <taxon>Neoteleostei</taxon>
        <taxon>Acanthomorphata</taxon>
        <taxon>Eupercaria</taxon>
        <taxon>Perciformes</taxon>
        <taxon>Percoidei</taxon>
        <taxon>Percidae</taxon>
        <taxon>Percinae</taxon>
        <taxon>Perca</taxon>
    </lineage>
</organism>
<evidence type="ECO:0000256" key="3">
    <source>
        <dbReference type="ARBA" id="ARBA00020612"/>
    </source>
</evidence>
<evidence type="ECO:0000256" key="6">
    <source>
        <dbReference type="ARBA" id="ARBA00023163"/>
    </source>
</evidence>
<comment type="function">
    <text evidence="9">Component of the Mediator complex, a coactivator involved in the regulated transcription of nearly all RNA polymerase II-dependent genes. Mediator functions as a bridge to convey information from gene-specific regulatory proteins to the basal RNA polymerase II transcription machinery. Mediator is recruited to promoters by direct interactions with regulatory proteins and serves as a scaffold for the assembly of a functional preinitiation complex with RNA polymerase II and the general transcription factors.</text>
</comment>